<proteinExistence type="predicted"/>
<organism evidence="1 2">
    <name type="scientific">Linum trigynum</name>
    <dbReference type="NCBI Taxonomy" id="586398"/>
    <lineage>
        <taxon>Eukaryota</taxon>
        <taxon>Viridiplantae</taxon>
        <taxon>Streptophyta</taxon>
        <taxon>Embryophyta</taxon>
        <taxon>Tracheophyta</taxon>
        <taxon>Spermatophyta</taxon>
        <taxon>Magnoliopsida</taxon>
        <taxon>eudicotyledons</taxon>
        <taxon>Gunneridae</taxon>
        <taxon>Pentapetalae</taxon>
        <taxon>rosids</taxon>
        <taxon>fabids</taxon>
        <taxon>Malpighiales</taxon>
        <taxon>Linaceae</taxon>
        <taxon>Linum</taxon>
    </lineage>
</organism>
<dbReference type="AlphaFoldDB" id="A0AAV2E0P4"/>
<accession>A0AAV2E0P4</accession>
<evidence type="ECO:0000313" key="1">
    <source>
        <dbReference type="EMBL" id="CAL1379474.1"/>
    </source>
</evidence>
<sequence>MAMLTDHVQANTPKNLATLKTTSTKVKELSKGQCRHQHGHVRDHVNINTLSNMTIFIDHVQGNTPWNVATLKITSTKVKELSKGQRGHQHGRVPGHVHCQKHISHSFRCRDHIYDVVARWI</sequence>
<protein>
    <submittedName>
        <fullName evidence="1">Uncharacterized protein</fullName>
    </submittedName>
</protein>
<dbReference type="EMBL" id="OZ034816">
    <property type="protein sequence ID" value="CAL1379474.1"/>
    <property type="molecule type" value="Genomic_DNA"/>
</dbReference>
<dbReference type="Proteomes" id="UP001497516">
    <property type="component" value="Chromosome 3"/>
</dbReference>
<gene>
    <name evidence="1" type="ORF">LTRI10_LOCUS20991</name>
</gene>
<name>A0AAV2E0P4_9ROSI</name>
<evidence type="ECO:0000313" key="2">
    <source>
        <dbReference type="Proteomes" id="UP001497516"/>
    </source>
</evidence>
<reference evidence="1 2" key="1">
    <citation type="submission" date="2024-04" db="EMBL/GenBank/DDBJ databases">
        <authorList>
            <person name="Fracassetti M."/>
        </authorList>
    </citation>
    <scope>NUCLEOTIDE SEQUENCE [LARGE SCALE GENOMIC DNA]</scope>
</reference>
<keyword evidence="2" id="KW-1185">Reference proteome</keyword>